<dbReference type="Gene3D" id="1.10.287.950">
    <property type="entry name" value="Methyl-accepting chemotaxis protein"/>
    <property type="match status" value="1"/>
</dbReference>
<keyword evidence="7" id="KW-0812">Transmembrane</keyword>
<dbReference type="CDD" id="cd11386">
    <property type="entry name" value="MCP_signal"/>
    <property type="match status" value="1"/>
</dbReference>
<evidence type="ECO:0000256" key="2">
    <source>
        <dbReference type="ARBA" id="ARBA00022519"/>
    </source>
</evidence>
<feature type="compositionally biased region" description="Polar residues" evidence="6">
    <location>
        <begin position="325"/>
        <end position="335"/>
    </location>
</feature>
<feature type="domain" description="T-SNARE coiled-coil homology" evidence="9">
    <location>
        <begin position="459"/>
        <end position="513"/>
    </location>
</feature>
<evidence type="ECO:0000256" key="1">
    <source>
        <dbReference type="ARBA" id="ARBA00004429"/>
    </source>
</evidence>
<evidence type="ECO:0000259" key="8">
    <source>
        <dbReference type="PROSITE" id="PS50111"/>
    </source>
</evidence>
<dbReference type="CDD" id="cd06225">
    <property type="entry name" value="HAMP"/>
    <property type="match status" value="1"/>
</dbReference>
<dbReference type="PROSITE" id="PS50111">
    <property type="entry name" value="CHEMOTAXIS_TRANSDUC_2"/>
    <property type="match status" value="1"/>
</dbReference>
<feature type="region of interest" description="Disordered" evidence="6">
    <location>
        <begin position="314"/>
        <end position="335"/>
    </location>
</feature>
<dbReference type="SMART" id="SM00283">
    <property type="entry name" value="MA"/>
    <property type="match status" value="1"/>
</dbReference>
<keyword evidence="3 5" id="KW-0807">Transducer</keyword>
<feature type="compositionally biased region" description="Low complexity" evidence="6">
    <location>
        <begin position="314"/>
        <end position="324"/>
    </location>
</feature>
<evidence type="ECO:0000259" key="9">
    <source>
        <dbReference type="PROSITE" id="PS50192"/>
    </source>
</evidence>
<comment type="subcellular location">
    <subcellularLocation>
        <location evidence="1">Cell inner membrane</location>
        <topology evidence="1">Multi-pass membrane protein</topology>
    </subcellularLocation>
</comment>
<dbReference type="SUPFAM" id="SSF58104">
    <property type="entry name" value="Methyl-accepting chemotaxis protein (MCP) signaling domain"/>
    <property type="match status" value="1"/>
</dbReference>
<evidence type="ECO:0000313" key="12">
    <source>
        <dbReference type="Proteomes" id="UP001595617"/>
    </source>
</evidence>
<name>A0ABV7ZUR9_9GAMM</name>
<feature type="domain" description="Methyl-accepting transducer" evidence="8">
    <location>
        <begin position="264"/>
        <end position="500"/>
    </location>
</feature>
<sequence length="536" mass="58544">MNRLKDWSIRNKIRIPLIIIAVLIVWMATMSYRAMLAIDDEVSQFDNRYFPAISAALNADRDLYQALVAMRAYVELGPQGNAETREALNAERLENYQQAMDRGLLAIDLVAAELPANTAAQYRQQMERWLAHSDQVIAQNNVNDDEALFNAPREYLNTLGERLDELAEASAVNAAQTVRGQTTFQLIQLLVLIGLFVAMGILAPIVLVRPIDLLRERMREIAEGEGDLTARLNVHSNDELGQLAATFNQVIEKLQQSICVVKNVNVELEQAVESLRSVAHSNTGLAEQQHLTIDQVVTAVEEMHGSAMEISGNSNAGADAAGRAQTSVSSGADVSQQANERVAQLSDRLNLSSDAIKRLAEEAQRIASVIDVIRGIAEQTNLLALNAAIEAARAGEQGRGFAVVADEVRALASKTQQSTTDIRGRIENLQTGVNDAVASMERGIEVLGDTVTDVGSAAEAFSSIEQSIDQITNMSIQIAAATEEQTHVVEEINRNLQLISDYSSQSTEQARDLSGLSENLKTRTNELTEVVGRFRV</sequence>
<feature type="domain" description="HAMP" evidence="10">
    <location>
        <begin position="205"/>
        <end position="259"/>
    </location>
</feature>
<reference evidence="12" key="1">
    <citation type="journal article" date="2019" name="Int. J. Syst. Evol. Microbiol.">
        <title>The Global Catalogue of Microorganisms (GCM) 10K type strain sequencing project: providing services to taxonomists for standard genome sequencing and annotation.</title>
        <authorList>
            <consortium name="The Broad Institute Genomics Platform"/>
            <consortium name="The Broad Institute Genome Sequencing Center for Infectious Disease"/>
            <person name="Wu L."/>
            <person name="Ma J."/>
        </authorList>
    </citation>
    <scope>NUCLEOTIDE SEQUENCE [LARGE SCALE GENOMIC DNA]</scope>
    <source>
        <strain evidence="12">IBRC 10765</strain>
    </source>
</reference>
<feature type="transmembrane region" description="Helical" evidence="7">
    <location>
        <begin position="186"/>
        <end position="208"/>
    </location>
</feature>
<keyword evidence="2" id="KW-0997">Cell inner membrane</keyword>
<dbReference type="Pfam" id="PF00015">
    <property type="entry name" value="MCPsignal"/>
    <property type="match status" value="1"/>
</dbReference>
<dbReference type="SMART" id="SM00304">
    <property type="entry name" value="HAMP"/>
    <property type="match status" value="1"/>
</dbReference>
<dbReference type="RefSeq" id="WP_380693475.1">
    <property type="nucleotide sequence ID" value="NZ_JBHRYR010000002.1"/>
</dbReference>
<keyword evidence="12" id="KW-1185">Reference proteome</keyword>
<dbReference type="PROSITE" id="PS50885">
    <property type="entry name" value="HAMP"/>
    <property type="match status" value="1"/>
</dbReference>
<dbReference type="InterPro" id="IPR000727">
    <property type="entry name" value="T_SNARE_dom"/>
</dbReference>
<comment type="similarity">
    <text evidence="4">Belongs to the methyl-accepting chemotaxis (MCP) protein family.</text>
</comment>
<dbReference type="Pfam" id="PF00672">
    <property type="entry name" value="HAMP"/>
    <property type="match status" value="1"/>
</dbReference>
<evidence type="ECO:0000256" key="4">
    <source>
        <dbReference type="ARBA" id="ARBA00029447"/>
    </source>
</evidence>
<dbReference type="PRINTS" id="PR00260">
    <property type="entry name" value="CHEMTRNSDUCR"/>
</dbReference>
<evidence type="ECO:0000259" key="10">
    <source>
        <dbReference type="PROSITE" id="PS50885"/>
    </source>
</evidence>
<proteinExistence type="inferred from homology"/>
<gene>
    <name evidence="11" type="ORF">ACFOOG_03655</name>
</gene>
<keyword evidence="7" id="KW-0472">Membrane</keyword>
<dbReference type="InterPro" id="IPR004090">
    <property type="entry name" value="Chemotax_Me-accpt_rcpt"/>
</dbReference>
<keyword evidence="2" id="KW-1003">Cell membrane</keyword>
<dbReference type="InterPro" id="IPR004089">
    <property type="entry name" value="MCPsignal_dom"/>
</dbReference>
<dbReference type="PANTHER" id="PTHR32089">
    <property type="entry name" value="METHYL-ACCEPTING CHEMOTAXIS PROTEIN MCPB"/>
    <property type="match status" value="1"/>
</dbReference>
<evidence type="ECO:0000256" key="5">
    <source>
        <dbReference type="PROSITE-ProRule" id="PRU00284"/>
    </source>
</evidence>
<protein>
    <submittedName>
        <fullName evidence="11">Methyl-accepting chemotaxis protein</fullName>
    </submittedName>
</protein>
<organism evidence="11 12">
    <name type="scientific">Saccharospirillum mangrovi</name>
    <dbReference type="NCBI Taxonomy" id="2161747"/>
    <lineage>
        <taxon>Bacteria</taxon>
        <taxon>Pseudomonadati</taxon>
        <taxon>Pseudomonadota</taxon>
        <taxon>Gammaproteobacteria</taxon>
        <taxon>Oceanospirillales</taxon>
        <taxon>Saccharospirillaceae</taxon>
        <taxon>Saccharospirillum</taxon>
    </lineage>
</organism>
<evidence type="ECO:0000256" key="3">
    <source>
        <dbReference type="ARBA" id="ARBA00023224"/>
    </source>
</evidence>
<evidence type="ECO:0000256" key="6">
    <source>
        <dbReference type="SAM" id="MobiDB-lite"/>
    </source>
</evidence>
<keyword evidence="7" id="KW-1133">Transmembrane helix</keyword>
<comment type="caution">
    <text evidence="11">The sequence shown here is derived from an EMBL/GenBank/DDBJ whole genome shotgun (WGS) entry which is preliminary data.</text>
</comment>
<dbReference type="PROSITE" id="PS50192">
    <property type="entry name" value="T_SNARE"/>
    <property type="match status" value="1"/>
</dbReference>
<accession>A0ABV7ZUR9</accession>
<dbReference type="PANTHER" id="PTHR32089:SF112">
    <property type="entry name" value="LYSOZYME-LIKE PROTEIN-RELATED"/>
    <property type="match status" value="1"/>
</dbReference>
<dbReference type="EMBL" id="JBHRYR010000002">
    <property type="protein sequence ID" value="MFC3851921.1"/>
    <property type="molecule type" value="Genomic_DNA"/>
</dbReference>
<dbReference type="Proteomes" id="UP001595617">
    <property type="component" value="Unassembled WGS sequence"/>
</dbReference>
<evidence type="ECO:0000256" key="7">
    <source>
        <dbReference type="SAM" id="Phobius"/>
    </source>
</evidence>
<evidence type="ECO:0000313" key="11">
    <source>
        <dbReference type="EMBL" id="MFC3851921.1"/>
    </source>
</evidence>
<dbReference type="InterPro" id="IPR003660">
    <property type="entry name" value="HAMP_dom"/>
</dbReference>